<dbReference type="PROSITE" id="PS51918">
    <property type="entry name" value="RADICAL_SAM"/>
    <property type="match status" value="1"/>
</dbReference>
<keyword evidence="5" id="KW-0408">Iron</keyword>
<dbReference type="AlphaFoldDB" id="A0A5B8RIJ6"/>
<reference evidence="8" key="1">
    <citation type="submission" date="2019-06" db="EMBL/GenBank/DDBJ databases">
        <authorList>
            <person name="Murdoch R.W."/>
            <person name="Fathepure B."/>
        </authorList>
    </citation>
    <scope>NUCLEOTIDE SEQUENCE</scope>
</reference>
<evidence type="ECO:0000259" key="7">
    <source>
        <dbReference type="PROSITE" id="PS51918"/>
    </source>
</evidence>
<dbReference type="Gene3D" id="3.20.20.70">
    <property type="entry name" value="Aldolase class I"/>
    <property type="match status" value="1"/>
</dbReference>
<protein>
    <submittedName>
        <fullName evidence="8">7-carboxy-7-deazaguanine synthase</fullName>
        <ecNumber evidence="8">4.3.99.3</ecNumber>
    </submittedName>
</protein>
<sequence length="238" mass="25860">MTDRKPPAALQVAGLVPMTAVDLPGRLAAVVFCQGCPWACGYCHNPHLIPATGPETIGWPSVREFLRQRRGLLDGVVFSGGEPTLQRGLAHALAEVRSLGFETGLHTGGAYPQRLRRLLPQVDWVGFDVKTRFSDYERVTGVPGSGERARQSLDYLLGSGVTYEVRTTVHPLVISPDGLLHLARELARLGVRHYTLQACRATGATDPAYGAPGVTGLLETTRAHPIERLFDSFQIRDA</sequence>
<evidence type="ECO:0000256" key="6">
    <source>
        <dbReference type="ARBA" id="ARBA00023014"/>
    </source>
</evidence>
<name>A0A5B8RIJ6_9ZZZZ</name>
<dbReference type="GO" id="GO:0046872">
    <property type="term" value="F:metal ion binding"/>
    <property type="evidence" value="ECO:0007669"/>
    <property type="project" value="UniProtKB-KW"/>
</dbReference>
<evidence type="ECO:0000256" key="2">
    <source>
        <dbReference type="ARBA" id="ARBA00022485"/>
    </source>
</evidence>
<dbReference type="PANTHER" id="PTHR30352">
    <property type="entry name" value="PYRUVATE FORMATE-LYASE-ACTIVATING ENZYME"/>
    <property type="match status" value="1"/>
</dbReference>
<comment type="cofactor">
    <cofactor evidence="1">
        <name>[4Fe-4S] cluster</name>
        <dbReference type="ChEBI" id="CHEBI:49883"/>
    </cofactor>
</comment>
<dbReference type="EC" id="4.3.99.3" evidence="8"/>
<dbReference type="GO" id="GO:0051539">
    <property type="term" value="F:4 iron, 4 sulfur cluster binding"/>
    <property type="evidence" value="ECO:0007669"/>
    <property type="project" value="UniProtKB-KW"/>
</dbReference>
<proteinExistence type="predicted"/>
<evidence type="ECO:0000313" key="8">
    <source>
        <dbReference type="EMBL" id="QEA06855.1"/>
    </source>
</evidence>
<dbReference type="SFLD" id="SFLDS00029">
    <property type="entry name" value="Radical_SAM"/>
    <property type="match status" value="1"/>
</dbReference>
<accession>A0A5B8RIJ6</accession>
<organism evidence="8">
    <name type="scientific">uncultured organism</name>
    <dbReference type="NCBI Taxonomy" id="155900"/>
    <lineage>
        <taxon>unclassified sequences</taxon>
        <taxon>environmental samples</taxon>
    </lineage>
</organism>
<dbReference type="SUPFAM" id="SSF102114">
    <property type="entry name" value="Radical SAM enzymes"/>
    <property type="match status" value="1"/>
</dbReference>
<dbReference type="EMBL" id="MN079177">
    <property type="protein sequence ID" value="QEA06855.1"/>
    <property type="molecule type" value="Genomic_DNA"/>
</dbReference>
<dbReference type="InterPro" id="IPR058240">
    <property type="entry name" value="rSAM_sf"/>
</dbReference>
<dbReference type="Pfam" id="PF04055">
    <property type="entry name" value="Radical_SAM"/>
    <property type="match status" value="1"/>
</dbReference>
<dbReference type="PANTHER" id="PTHR30352:SF13">
    <property type="entry name" value="GLYCYL-RADICAL ENZYME ACTIVATING ENZYME YJJW-RELATED"/>
    <property type="match status" value="1"/>
</dbReference>
<dbReference type="CDD" id="cd01335">
    <property type="entry name" value="Radical_SAM"/>
    <property type="match status" value="1"/>
</dbReference>
<dbReference type="GO" id="GO:0016829">
    <property type="term" value="F:lyase activity"/>
    <property type="evidence" value="ECO:0007669"/>
    <property type="project" value="UniProtKB-KW"/>
</dbReference>
<keyword evidence="6" id="KW-0411">Iron-sulfur</keyword>
<dbReference type="InterPro" id="IPR013785">
    <property type="entry name" value="Aldolase_TIM"/>
</dbReference>
<gene>
    <name evidence="8" type="primary">queE_1</name>
    <name evidence="8" type="ORF">KBTEX_03196</name>
</gene>
<dbReference type="InterPro" id="IPR012840">
    <property type="entry name" value="NrdG2"/>
</dbReference>
<evidence type="ECO:0000256" key="1">
    <source>
        <dbReference type="ARBA" id="ARBA00001966"/>
    </source>
</evidence>
<dbReference type="InterPro" id="IPR007197">
    <property type="entry name" value="rSAM"/>
</dbReference>
<keyword evidence="3" id="KW-0949">S-adenosyl-L-methionine</keyword>
<evidence type="ECO:0000256" key="4">
    <source>
        <dbReference type="ARBA" id="ARBA00022723"/>
    </source>
</evidence>
<keyword evidence="8" id="KW-0456">Lyase</keyword>
<dbReference type="SFLD" id="SFLDG01094">
    <property type="entry name" value="Uncharacterised_Radical_SAM_Su"/>
    <property type="match status" value="1"/>
</dbReference>
<evidence type="ECO:0000256" key="3">
    <source>
        <dbReference type="ARBA" id="ARBA00022691"/>
    </source>
</evidence>
<feature type="domain" description="Radical SAM core" evidence="7">
    <location>
        <begin position="22"/>
        <end position="236"/>
    </location>
</feature>
<keyword evidence="2" id="KW-0004">4Fe-4S</keyword>
<keyword evidence="4" id="KW-0479">Metal-binding</keyword>
<evidence type="ECO:0000256" key="5">
    <source>
        <dbReference type="ARBA" id="ARBA00023004"/>
    </source>
</evidence>
<dbReference type="InterPro" id="IPR034457">
    <property type="entry name" value="Organic_radical-activating"/>
</dbReference>
<dbReference type="NCBIfam" id="TIGR02495">
    <property type="entry name" value="NrdG2"/>
    <property type="match status" value="1"/>
</dbReference>